<keyword evidence="7" id="KW-1185">Reference proteome</keyword>
<keyword evidence="1" id="KW-0889">Transcription antitermination</keyword>
<accession>A0A6H1UF68</accession>
<organism evidence="6 7">
    <name type="scientific">Ferrimonas lipolytica</name>
    <dbReference type="NCBI Taxonomy" id="2724191"/>
    <lineage>
        <taxon>Bacteria</taxon>
        <taxon>Pseudomonadati</taxon>
        <taxon>Pseudomonadota</taxon>
        <taxon>Gammaproteobacteria</taxon>
        <taxon>Alteromonadales</taxon>
        <taxon>Ferrimonadaceae</taxon>
        <taxon>Ferrimonas</taxon>
    </lineage>
</organism>
<dbReference type="InterPro" id="IPR006645">
    <property type="entry name" value="NGN-like_dom"/>
</dbReference>
<dbReference type="InterPro" id="IPR008991">
    <property type="entry name" value="Translation_prot_SH3-like_sf"/>
</dbReference>
<dbReference type="InterPro" id="IPR043425">
    <property type="entry name" value="NusG-like"/>
</dbReference>
<evidence type="ECO:0000259" key="5">
    <source>
        <dbReference type="SMART" id="SM00739"/>
    </source>
</evidence>
<evidence type="ECO:0000259" key="4">
    <source>
        <dbReference type="SMART" id="SM00738"/>
    </source>
</evidence>
<keyword evidence="2" id="KW-0805">Transcription regulation</keyword>
<keyword evidence="3" id="KW-0804">Transcription</keyword>
<evidence type="ECO:0000313" key="6">
    <source>
        <dbReference type="EMBL" id="QIZ77468.1"/>
    </source>
</evidence>
<dbReference type="NCBIfam" id="NF006534">
    <property type="entry name" value="PRK09014.1"/>
    <property type="match status" value="1"/>
</dbReference>
<dbReference type="GO" id="GO:0005829">
    <property type="term" value="C:cytosol"/>
    <property type="evidence" value="ECO:0007669"/>
    <property type="project" value="TreeGrafter"/>
</dbReference>
<dbReference type="InterPro" id="IPR010215">
    <property type="entry name" value="Transcription_antiterm_RfaH"/>
</dbReference>
<dbReference type="AlphaFoldDB" id="A0A6H1UF68"/>
<name>A0A6H1UF68_9GAMM</name>
<feature type="domain" description="NusG-like N-terminal" evidence="4">
    <location>
        <begin position="1"/>
        <end position="100"/>
    </location>
</feature>
<dbReference type="PANTHER" id="PTHR30265:SF7">
    <property type="entry name" value="TRANSCRIPTION ANTITERMINATION PROTEIN RFAH"/>
    <property type="match status" value="1"/>
</dbReference>
<gene>
    <name evidence="6" type="primary">rfaH</name>
    <name evidence="6" type="ORF">HER31_11565</name>
</gene>
<dbReference type="EMBL" id="CP051180">
    <property type="protein sequence ID" value="QIZ77468.1"/>
    <property type="molecule type" value="Genomic_DNA"/>
</dbReference>
<dbReference type="KEGG" id="fes:HER31_11565"/>
<proteinExistence type="predicted"/>
<evidence type="ECO:0000256" key="3">
    <source>
        <dbReference type="ARBA" id="ARBA00023163"/>
    </source>
</evidence>
<dbReference type="SUPFAM" id="SSF82679">
    <property type="entry name" value="N-utilization substance G protein NusG, N-terminal domain"/>
    <property type="match status" value="1"/>
</dbReference>
<evidence type="ECO:0000256" key="1">
    <source>
        <dbReference type="ARBA" id="ARBA00022814"/>
    </source>
</evidence>
<feature type="domain" description="KOW" evidence="5">
    <location>
        <begin position="110"/>
        <end position="137"/>
    </location>
</feature>
<dbReference type="InterPro" id="IPR005824">
    <property type="entry name" value="KOW"/>
</dbReference>
<sequence length="163" mass="18663">MQAWYLLYCKGRREKTVQQSFEHRQITCYVPEIEIEAIIAGKKQRKMVPLFPNYVFVRFDPHISGYGEITRVPNVASIVRTNGELAPVELSLVVGLREALKRRTEPEVDLPKKGDKVVITDGAFANLEAVFEEPDGEKRSILLVKMLGEMQKMNVDNLGFRRL</sequence>
<dbReference type="Proteomes" id="UP000501602">
    <property type="component" value="Chromosome"/>
</dbReference>
<dbReference type="SMART" id="SM00738">
    <property type="entry name" value="NGN"/>
    <property type="match status" value="1"/>
</dbReference>
<reference evidence="6 7" key="1">
    <citation type="submission" date="2020-04" db="EMBL/GenBank/DDBJ databases">
        <title>Ferrimonas sp. S7 isolated from sea water.</title>
        <authorList>
            <person name="Bae S.S."/>
            <person name="Baek K."/>
        </authorList>
    </citation>
    <scope>NUCLEOTIDE SEQUENCE [LARGE SCALE GENOMIC DNA]</scope>
    <source>
        <strain evidence="6 7">S7</strain>
    </source>
</reference>
<dbReference type="InterPro" id="IPR036735">
    <property type="entry name" value="NGN_dom_sf"/>
</dbReference>
<evidence type="ECO:0000313" key="7">
    <source>
        <dbReference type="Proteomes" id="UP000501602"/>
    </source>
</evidence>
<evidence type="ECO:0000256" key="2">
    <source>
        <dbReference type="ARBA" id="ARBA00023015"/>
    </source>
</evidence>
<dbReference type="Gene3D" id="3.30.70.940">
    <property type="entry name" value="NusG, N-terminal domain"/>
    <property type="match status" value="1"/>
</dbReference>
<dbReference type="SMART" id="SM00739">
    <property type="entry name" value="KOW"/>
    <property type="match status" value="1"/>
</dbReference>
<dbReference type="GO" id="GO:0031564">
    <property type="term" value="P:transcription antitermination"/>
    <property type="evidence" value="ECO:0007669"/>
    <property type="project" value="UniProtKB-KW"/>
</dbReference>
<dbReference type="RefSeq" id="WP_168660728.1">
    <property type="nucleotide sequence ID" value="NZ_CP051180.1"/>
</dbReference>
<dbReference type="SUPFAM" id="SSF50104">
    <property type="entry name" value="Translation proteins SH3-like domain"/>
    <property type="match status" value="1"/>
</dbReference>
<dbReference type="NCBIfam" id="TIGR01955">
    <property type="entry name" value="RfaH"/>
    <property type="match status" value="1"/>
</dbReference>
<dbReference type="PANTHER" id="PTHR30265">
    <property type="entry name" value="RHO-INTERACTING TRANSCRIPTION TERMINATION FACTOR NUSG"/>
    <property type="match status" value="1"/>
</dbReference>
<dbReference type="Pfam" id="PF02357">
    <property type="entry name" value="NusG"/>
    <property type="match status" value="1"/>
</dbReference>
<protein>
    <submittedName>
        <fullName evidence="6">Transcription/translation regulatory transformer protein RfaH</fullName>
    </submittedName>
</protein>
<dbReference type="GO" id="GO:0006354">
    <property type="term" value="P:DNA-templated transcription elongation"/>
    <property type="evidence" value="ECO:0007669"/>
    <property type="project" value="InterPro"/>
</dbReference>